<feature type="transmembrane region" description="Helical" evidence="1">
    <location>
        <begin position="104"/>
        <end position="125"/>
    </location>
</feature>
<name>A0A1Y2D5P3_9BASI</name>
<protein>
    <recommendedName>
        <fullName evidence="4">Membrane permease</fullName>
    </recommendedName>
</protein>
<keyword evidence="1" id="KW-0812">Transmembrane</keyword>
<feature type="transmembrane region" description="Helical" evidence="1">
    <location>
        <begin position="223"/>
        <end position="241"/>
    </location>
</feature>
<feature type="transmembrane region" description="Helical" evidence="1">
    <location>
        <begin position="174"/>
        <end position="194"/>
    </location>
</feature>
<dbReference type="STRING" id="106004.A0A1Y2D5P3"/>
<comment type="caution">
    <text evidence="2">The sequence shown here is derived from an EMBL/GenBank/DDBJ whole genome shotgun (WGS) entry which is preliminary data.</text>
</comment>
<reference evidence="2 3" key="1">
    <citation type="submission" date="2016-07" db="EMBL/GenBank/DDBJ databases">
        <title>Pervasive Adenine N6-methylation of Active Genes in Fungi.</title>
        <authorList>
            <consortium name="DOE Joint Genome Institute"/>
            <person name="Mondo S.J."/>
            <person name="Dannebaum R.O."/>
            <person name="Kuo R.C."/>
            <person name="Labutti K."/>
            <person name="Haridas S."/>
            <person name="Kuo A."/>
            <person name="Salamov A."/>
            <person name="Ahrendt S.R."/>
            <person name="Lipzen A."/>
            <person name="Sullivan W."/>
            <person name="Andreopoulos W.B."/>
            <person name="Clum A."/>
            <person name="Lindquist E."/>
            <person name="Daum C."/>
            <person name="Ramamoorthy G.K."/>
            <person name="Gryganskyi A."/>
            <person name="Culley D."/>
            <person name="Magnuson J.K."/>
            <person name="James T.Y."/>
            <person name="O'Malley M.A."/>
            <person name="Stajich J.E."/>
            <person name="Spatafora J.W."/>
            <person name="Visel A."/>
            <person name="Grigoriev I.V."/>
        </authorList>
    </citation>
    <scope>NUCLEOTIDE SEQUENCE [LARGE SCALE GENOMIC DNA]</scope>
    <source>
        <strain evidence="2 3">62-1032</strain>
    </source>
</reference>
<dbReference type="EMBL" id="MCGR01000096">
    <property type="protein sequence ID" value="ORY54602.1"/>
    <property type="molecule type" value="Genomic_DNA"/>
</dbReference>
<sequence length="267" mass="29337">MPLSTSNWSDHLLLKLVNVAVFVFLFGSGIYSSLDGHGAGKDTFFTPASYVFYTWSLIDLLLLGYIIYQFVDSSHDAVHGVGWRLALVGVLNAIYLHVFVTGHYLVAFIFALLVASTVSTVYWSLSAHYPAKDLFDAVFVHLPFSLWHAWSLVTVFISGFAAFTHAGHGHHPSLVVKVLVVLSLAFLSVTAWGYAFRSRKGDVAGAAVLAWTLFGIYDHQHNHLIKYFALAAFIVSLFAVVKSLYFTFVKGDGAISLGDDERAPLVA</sequence>
<evidence type="ECO:0000313" key="3">
    <source>
        <dbReference type="Proteomes" id="UP000193467"/>
    </source>
</evidence>
<dbReference type="Proteomes" id="UP000193467">
    <property type="component" value="Unassembled WGS sequence"/>
</dbReference>
<feature type="transmembrane region" description="Helical" evidence="1">
    <location>
        <begin position="50"/>
        <end position="68"/>
    </location>
</feature>
<evidence type="ECO:0008006" key="4">
    <source>
        <dbReference type="Google" id="ProtNLM"/>
    </source>
</evidence>
<accession>A0A1Y2D5P3</accession>
<feature type="transmembrane region" description="Helical" evidence="1">
    <location>
        <begin position="12"/>
        <end position="30"/>
    </location>
</feature>
<feature type="transmembrane region" description="Helical" evidence="1">
    <location>
        <begin position="80"/>
        <end position="98"/>
    </location>
</feature>
<dbReference type="OrthoDB" id="5586934at2759"/>
<dbReference type="AlphaFoldDB" id="A0A1Y2D5P3"/>
<gene>
    <name evidence="2" type="ORF">BCR35DRAFT_284608</name>
</gene>
<organism evidence="2 3">
    <name type="scientific">Leucosporidium creatinivorum</name>
    <dbReference type="NCBI Taxonomy" id="106004"/>
    <lineage>
        <taxon>Eukaryota</taxon>
        <taxon>Fungi</taxon>
        <taxon>Dikarya</taxon>
        <taxon>Basidiomycota</taxon>
        <taxon>Pucciniomycotina</taxon>
        <taxon>Microbotryomycetes</taxon>
        <taxon>Leucosporidiales</taxon>
        <taxon>Leucosporidium</taxon>
    </lineage>
</organism>
<dbReference type="InParanoid" id="A0A1Y2D5P3"/>
<keyword evidence="3" id="KW-1185">Reference proteome</keyword>
<keyword evidence="1" id="KW-1133">Transmembrane helix</keyword>
<evidence type="ECO:0000313" key="2">
    <source>
        <dbReference type="EMBL" id="ORY54602.1"/>
    </source>
</evidence>
<feature type="transmembrane region" description="Helical" evidence="1">
    <location>
        <begin position="137"/>
        <end position="162"/>
    </location>
</feature>
<keyword evidence="1" id="KW-0472">Membrane</keyword>
<proteinExistence type="predicted"/>
<evidence type="ECO:0000256" key="1">
    <source>
        <dbReference type="SAM" id="Phobius"/>
    </source>
</evidence>